<dbReference type="Pfam" id="PF20431">
    <property type="entry name" value="E_motif"/>
    <property type="match status" value="1"/>
</dbReference>
<evidence type="ECO:0000256" key="1">
    <source>
        <dbReference type="ARBA" id="ARBA00006643"/>
    </source>
</evidence>
<keyword evidence="2" id="KW-0677">Repeat</keyword>
<dbReference type="InterPro" id="IPR032867">
    <property type="entry name" value="DYW_dom"/>
</dbReference>
<dbReference type="InterPro" id="IPR046960">
    <property type="entry name" value="PPR_At4g14850-like_plant"/>
</dbReference>
<feature type="repeat" description="PPR" evidence="3">
    <location>
        <begin position="58"/>
        <end position="92"/>
    </location>
</feature>
<dbReference type="Proteomes" id="UP000596660">
    <property type="component" value="Unplaced"/>
</dbReference>
<dbReference type="GO" id="GO:0003723">
    <property type="term" value="F:RNA binding"/>
    <property type="evidence" value="ECO:0007669"/>
    <property type="project" value="InterPro"/>
</dbReference>
<comment type="similarity">
    <text evidence="1">Belongs to the PPR family. PCMP-H subfamily.</text>
</comment>
<dbReference type="Pfam" id="PF01535">
    <property type="entry name" value="PPR"/>
    <property type="match status" value="3"/>
</dbReference>
<feature type="repeat" description="PPR" evidence="3">
    <location>
        <begin position="362"/>
        <end position="396"/>
    </location>
</feature>
<dbReference type="FunFam" id="1.25.40.10:FF:000090">
    <property type="entry name" value="Pentatricopeptide repeat-containing protein, chloroplastic"/>
    <property type="match status" value="1"/>
</dbReference>
<evidence type="ECO:0000259" key="4">
    <source>
        <dbReference type="Pfam" id="PF14432"/>
    </source>
</evidence>
<dbReference type="AlphaFoldDB" id="A0A803LA96"/>
<sequence>MEALASSQLLPYLNSKRYLPLKDHSLCNFRPKLHAQVASRSEDLSLSHHVLDKMPRTDTFAWNQMIRTHLATGEIDNVMYIYQQMLIRGVCPDKHTIPRILAASRLSNSLFLGRQVHAHAVKLGISYEDYVITALMKMYGHLDGAKTVKQVFNTSSVGKSSVFGTLLISMYLKENKPRFAIDLFYQMVTLGADIDAVAIMTAVGACGMLQSLHEGRRVHEIAKSCGLETHVLVCNSLLKMYVDCGSIESAREIFDVMSSRDPISWTELIRGYVKNGGFNEALKLFKKMMSEGIQPDLHAVSSILPACARMTAHKQGKEIHGYLIRNGLEMNVTVENALIDMYVKSGSIGSASKIFSGMTTKDAISWTIMIYGYSLHGQGARGVKLFHEMKKTNLEIDEVAYSSVLYACVVAKLVQEGKTLFNFIKRPNVRHYAFMVLLLARAGYFYEAKIFIEKNQLGQHTEVLRALLDGCRNHRNVKTGKKIIEQLCDLEPLNADNYVLLSNWYASYSKWDSVNKMRETIRDMGLVPKRAYSWIEFCNKIHVFGTGDVSHPRSEKLYWELRCLMMKIKEKEYAFDADFSLHDVDEERECIPMGHSEMLAISFGLVSTQRSTIRITKNSHAHYLRKRWGFAPSSDDCSLIYQSQPLSQGLKVIGRPEAADYSNEDVIFFVTVSNSNCRFKNNYFAKEVKFKSRMPMNLEIWLISLTNCGLSKLLVTSEFIPEVELAVCCASMPFA</sequence>
<dbReference type="NCBIfam" id="TIGR00756">
    <property type="entry name" value="PPR"/>
    <property type="match status" value="3"/>
</dbReference>
<dbReference type="EnsemblPlants" id="AUR62008785-RA">
    <property type="protein sequence ID" value="AUR62008785-RA:cds"/>
    <property type="gene ID" value="AUR62008785"/>
</dbReference>
<reference evidence="5" key="2">
    <citation type="submission" date="2021-03" db="UniProtKB">
        <authorList>
            <consortium name="EnsemblPlants"/>
        </authorList>
    </citation>
    <scope>IDENTIFICATION</scope>
</reference>
<protein>
    <recommendedName>
        <fullName evidence="4">DYW domain-containing protein</fullName>
    </recommendedName>
</protein>
<dbReference type="FunFam" id="1.25.40.10:FF:000344">
    <property type="entry name" value="Pentatricopeptide repeat-containing protein"/>
    <property type="match status" value="1"/>
</dbReference>
<dbReference type="InterPro" id="IPR046848">
    <property type="entry name" value="E_motif"/>
</dbReference>
<evidence type="ECO:0000256" key="2">
    <source>
        <dbReference type="ARBA" id="ARBA00022737"/>
    </source>
</evidence>
<dbReference type="Gene3D" id="1.25.40.10">
    <property type="entry name" value="Tetratricopeptide repeat domain"/>
    <property type="match status" value="4"/>
</dbReference>
<feature type="repeat" description="PPR" evidence="3">
    <location>
        <begin position="261"/>
        <end position="295"/>
    </location>
</feature>
<dbReference type="PANTHER" id="PTHR47926:SF492">
    <property type="entry name" value="DYW DOMAIN-CONTAINING PROTEIN"/>
    <property type="match status" value="1"/>
</dbReference>
<keyword evidence="6" id="KW-1185">Reference proteome</keyword>
<evidence type="ECO:0000313" key="5">
    <source>
        <dbReference type="EnsemblPlants" id="AUR62008785-RA:cds"/>
    </source>
</evidence>
<organism evidence="5 6">
    <name type="scientific">Chenopodium quinoa</name>
    <name type="common">Quinoa</name>
    <dbReference type="NCBI Taxonomy" id="63459"/>
    <lineage>
        <taxon>Eukaryota</taxon>
        <taxon>Viridiplantae</taxon>
        <taxon>Streptophyta</taxon>
        <taxon>Embryophyta</taxon>
        <taxon>Tracheophyta</taxon>
        <taxon>Spermatophyta</taxon>
        <taxon>Magnoliopsida</taxon>
        <taxon>eudicotyledons</taxon>
        <taxon>Gunneridae</taxon>
        <taxon>Pentapetalae</taxon>
        <taxon>Caryophyllales</taxon>
        <taxon>Chenopodiaceae</taxon>
        <taxon>Chenopodioideae</taxon>
        <taxon>Atripliceae</taxon>
        <taxon>Chenopodium</taxon>
    </lineage>
</organism>
<dbReference type="GO" id="GO:0009451">
    <property type="term" value="P:RNA modification"/>
    <property type="evidence" value="ECO:0007669"/>
    <property type="project" value="InterPro"/>
</dbReference>
<reference evidence="5" key="1">
    <citation type="journal article" date="2017" name="Nature">
        <title>The genome of Chenopodium quinoa.</title>
        <authorList>
            <person name="Jarvis D.E."/>
            <person name="Ho Y.S."/>
            <person name="Lightfoot D.J."/>
            <person name="Schmoeckel S.M."/>
            <person name="Li B."/>
            <person name="Borm T.J.A."/>
            <person name="Ohyanagi H."/>
            <person name="Mineta K."/>
            <person name="Michell C.T."/>
            <person name="Saber N."/>
            <person name="Kharbatia N.M."/>
            <person name="Rupper R.R."/>
            <person name="Sharp A.R."/>
            <person name="Dally N."/>
            <person name="Boughton B.A."/>
            <person name="Woo Y.H."/>
            <person name="Gao G."/>
            <person name="Schijlen E.G.W.M."/>
            <person name="Guo X."/>
            <person name="Momin A.A."/>
            <person name="Negrao S."/>
            <person name="Al-Babili S."/>
            <person name="Gehring C."/>
            <person name="Roessner U."/>
            <person name="Jung C."/>
            <person name="Murphy K."/>
            <person name="Arold S.T."/>
            <person name="Gojobori T."/>
            <person name="van der Linden C.G."/>
            <person name="van Loo E.N."/>
            <person name="Jellen E.N."/>
            <person name="Maughan P.J."/>
            <person name="Tester M."/>
        </authorList>
    </citation>
    <scope>NUCLEOTIDE SEQUENCE [LARGE SCALE GENOMIC DNA]</scope>
    <source>
        <strain evidence="5">cv. PI 614886</strain>
    </source>
</reference>
<dbReference type="InterPro" id="IPR011990">
    <property type="entry name" value="TPR-like_helical_dom_sf"/>
</dbReference>
<dbReference type="OMA" id="KKAYSWI"/>
<dbReference type="PROSITE" id="PS51375">
    <property type="entry name" value="PPR"/>
    <property type="match status" value="3"/>
</dbReference>
<dbReference type="Gramene" id="AUR62008785-RA">
    <property type="protein sequence ID" value="AUR62008785-RA:cds"/>
    <property type="gene ID" value="AUR62008785"/>
</dbReference>
<accession>A0A803LA96</accession>
<name>A0A803LA96_CHEQI</name>
<dbReference type="PANTHER" id="PTHR47926">
    <property type="entry name" value="PENTATRICOPEPTIDE REPEAT-CONTAINING PROTEIN"/>
    <property type="match status" value="1"/>
</dbReference>
<dbReference type="Pfam" id="PF14432">
    <property type="entry name" value="DYW_deaminase"/>
    <property type="match status" value="1"/>
</dbReference>
<evidence type="ECO:0000256" key="3">
    <source>
        <dbReference type="PROSITE-ProRule" id="PRU00708"/>
    </source>
</evidence>
<dbReference type="InterPro" id="IPR002885">
    <property type="entry name" value="PPR_rpt"/>
</dbReference>
<feature type="domain" description="DYW" evidence="4">
    <location>
        <begin position="573"/>
        <end position="618"/>
    </location>
</feature>
<proteinExistence type="inferred from homology"/>
<evidence type="ECO:0000313" key="6">
    <source>
        <dbReference type="Proteomes" id="UP000596660"/>
    </source>
</evidence>
<dbReference type="GO" id="GO:0008270">
    <property type="term" value="F:zinc ion binding"/>
    <property type="evidence" value="ECO:0007669"/>
    <property type="project" value="InterPro"/>
</dbReference>
<dbReference type="Pfam" id="PF13041">
    <property type="entry name" value="PPR_2"/>
    <property type="match status" value="2"/>
</dbReference>